<evidence type="ECO:0000313" key="2">
    <source>
        <dbReference type="Proteomes" id="UP000095281"/>
    </source>
</evidence>
<dbReference type="Proteomes" id="UP000095281">
    <property type="component" value="Unplaced"/>
</dbReference>
<feature type="signal peptide" evidence="1">
    <location>
        <begin position="1"/>
        <end position="20"/>
    </location>
</feature>
<keyword evidence="1" id="KW-0732">Signal</keyword>
<evidence type="ECO:0000256" key="1">
    <source>
        <dbReference type="SAM" id="SignalP"/>
    </source>
</evidence>
<dbReference type="Gene3D" id="3.10.100.10">
    <property type="entry name" value="Mannose-Binding Protein A, subunit A"/>
    <property type="match status" value="1"/>
</dbReference>
<dbReference type="InterPro" id="IPR016187">
    <property type="entry name" value="CTDL_fold"/>
</dbReference>
<name>A0A1I8BD43_MELHA</name>
<evidence type="ECO:0000313" key="3">
    <source>
        <dbReference type="WBParaSite" id="MhA1_Contig203.frz3.gene9"/>
    </source>
</evidence>
<protein>
    <submittedName>
        <fullName evidence="3">C-type lectin domain-containing protein</fullName>
    </submittedName>
</protein>
<dbReference type="InterPro" id="IPR016186">
    <property type="entry name" value="C-type_lectin-like/link_sf"/>
</dbReference>
<keyword evidence="2" id="KW-1185">Reference proteome</keyword>
<dbReference type="AlphaFoldDB" id="A0A1I8BD43"/>
<reference evidence="3" key="1">
    <citation type="submission" date="2016-11" db="UniProtKB">
        <authorList>
            <consortium name="WormBaseParasite"/>
        </authorList>
    </citation>
    <scope>IDENTIFICATION</scope>
</reference>
<feature type="chain" id="PRO_5009315683" evidence="1">
    <location>
        <begin position="21"/>
        <end position="195"/>
    </location>
</feature>
<dbReference type="CDD" id="cd00037">
    <property type="entry name" value="CLECT"/>
    <property type="match status" value="1"/>
</dbReference>
<proteinExistence type="predicted"/>
<organism evidence="2 3">
    <name type="scientific">Meloidogyne hapla</name>
    <name type="common">Root-knot nematode worm</name>
    <dbReference type="NCBI Taxonomy" id="6305"/>
    <lineage>
        <taxon>Eukaryota</taxon>
        <taxon>Metazoa</taxon>
        <taxon>Ecdysozoa</taxon>
        <taxon>Nematoda</taxon>
        <taxon>Chromadorea</taxon>
        <taxon>Rhabditida</taxon>
        <taxon>Tylenchina</taxon>
        <taxon>Tylenchomorpha</taxon>
        <taxon>Tylenchoidea</taxon>
        <taxon>Meloidogynidae</taxon>
        <taxon>Meloidogyninae</taxon>
        <taxon>Meloidogyne</taxon>
    </lineage>
</organism>
<dbReference type="WBParaSite" id="MhA1_Contig203.frz3.gene9">
    <property type="protein sequence ID" value="MhA1_Contig203.frz3.gene9"/>
    <property type="gene ID" value="MhA1_Contig203.frz3.gene9"/>
</dbReference>
<sequence>MFPNWALLLPLFGLVAFCRAQNSNNQCNPFICGNDWQNRTEPNDGKVYGYKVFLKSALNFFEAQRICRDQCAEVASVLNDDEYDFVLQVAGDLLEQCQTNASVCPIRDPNPEFNRILNGFWLGMHRVQQYTPYFANGPVDSEIVCMNSDRTNCSFGTYNGTIGEHEDIGLPWVTATPNGGNTGKIITDKIAKIIF</sequence>
<accession>A0A1I8BD43</accession>
<dbReference type="SUPFAM" id="SSF56436">
    <property type="entry name" value="C-type lectin-like"/>
    <property type="match status" value="1"/>
</dbReference>